<accession>A0A128EEV3</accession>
<keyword evidence="3" id="KW-1185">Reference proteome</keyword>
<dbReference type="EMBL" id="FIZP01000002">
    <property type="protein sequence ID" value="CZE47071.1"/>
    <property type="molecule type" value="Genomic_DNA"/>
</dbReference>
<keyword evidence="1" id="KW-0472">Membrane</keyword>
<reference evidence="2 3" key="1">
    <citation type="submission" date="2016-02" db="EMBL/GenBank/DDBJ databases">
        <authorList>
            <consortium name="Pathogen Informatics"/>
        </authorList>
    </citation>
    <scope>NUCLEOTIDE SEQUENCE [LARGE SCALE GENOMIC DNA]</scope>
    <source>
        <strain evidence="2 3">RC20</strain>
    </source>
</reference>
<keyword evidence="1" id="KW-0812">Transmembrane</keyword>
<organism evidence="2 3">
    <name type="scientific">Campylobacter geochelonis</name>
    <dbReference type="NCBI Taxonomy" id="1780362"/>
    <lineage>
        <taxon>Bacteria</taxon>
        <taxon>Pseudomonadati</taxon>
        <taxon>Campylobacterota</taxon>
        <taxon>Epsilonproteobacteria</taxon>
        <taxon>Campylobacterales</taxon>
        <taxon>Campylobacteraceae</taxon>
        <taxon>Campylobacter</taxon>
    </lineage>
</organism>
<evidence type="ECO:0000256" key="1">
    <source>
        <dbReference type="SAM" id="Phobius"/>
    </source>
</evidence>
<protein>
    <recommendedName>
        <fullName evidence="4">Transmembrane protein</fullName>
    </recommendedName>
</protein>
<evidence type="ECO:0008006" key="4">
    <source>
        <dbReference type="Google" id="ProtNLM"/>
    </source>
</evidence>
<gene>
    <name evidence="2" type="ORF">ERS672216_00699</name>
</gene>
<dbReference type="Proteomes" id="UP000069632">
    <property type="component" value="Unassembled WGS sequence"/>
</dbReference>
<proteinExistence type="predicted"/>
<keyword evidence="1" id="KW-1133">Transmembrane helix</keyword>
<evidence type="ECO:0000313" key="3">
    <source>
        <dbReference type="Proteomes" id="UP000069632"/>
    </source>
</evidence>
<evidence type="ECO:0000313" key="2">
    <source>
        <dbReference type="EMBL" id="CZE47071.1"/>
    </source>
</evidence>
<feature type="transmembrane region" description="Helical" evidence="1">
    <location>
        <begin position="44"/>
        <end position="62"/>
    </location>
</feature>
<dbReference type="AlphaFoldDB" id="A0A128EEV3"/>
<name>A0A128EEV3_9BACT</name>
<sequence>MAFCFTYTKKKGFNTKFVQAKSSLPVFKSASLIVSIQNLFKQNIHLLAFLSILVAVSIQNLFKQNKRRKRLNTSRISVSIQNLFKQNTLLTAFVNSIEPFQYKICSSKIDMKLNDVYLEYLFQYKICSSKI</sequence>